<dbReference type="Proteomes" id="UP000800200">
    <property type="component" value="Unassembled WGS sequence"/>
</dbReference>
<dbReference type="InterPro" id="IPR051209">
    <property type="entry name" value="FAD-bind_Monooxygenase_sf"/>
</dbReference>
<dbReference type="Gene3D" id="3.50.50.60">
    <property type="entry name" value="FAD/NAD(P)-binding domain"/>
    <property type="match status" value="3"/>
</dbReference>
<gene>
    <name evidence="3" type="ORF">K469DRAFT_737433</name>
</gene>
<evidence type="ECO:0000313" key="4">
    <source>
        <dbReference type="Proteomes" id="UP000800200"/>
    </source>
</evidence>
<reference evidence="3" key="1">
    <citation type="journal article" date="2020" name="Stud. Mycol.">
        <title>101 Dothideomycetes genomes: a test case for predicting lifestyles and emergence of pathogens.</title>
        <authorList>
            <person name="Haridas S."/>
            <person name="Albert R."/>
            <person name="Binder M."/>
            <person name="Bloem J."/>
            <person name="Labutti K."/>
            <person name="Salamov A."/>
            <person name="Andreopoulos B."/>
            <person name="Baker S."/>
            <person name="Barry K."/>
            <person name="Bills G."/>
            <person name="Bluhm B."/>
            <person name="Cannon C."/>
            <person name="Castanera R."/>
            <person name="Culley D."/>
            <person name="Daum C."/>
            <person name="Ezra D."/>
            <person name="Gonzalez J."/>
            <person name="Henrissat B."/>
            <person name="Kuo A."/>
            <person name="Liang C."/>
            <person name="Lipzen A."/>
            <person name="Lutzoni F."/>
            <person name="Magnuson J."/>
            <person name="Mondo S."/>
            <person name="Nolan M."/>
            <person name="Ohm R."/>
            <person name="Pangilinan J."/>
            <person name="Park H.-J."/>
            <person name="Ramirez L."/>
            <person name="Alfaro M."/>
            <person name="Sun H."/>
            <person name="Tritt A."/>
            <person name="Yoshinaga Y."/>
            <person name="Zwiers L.-H."/>
            <person name="Turgeon B."/>
            <person name="Goodwin S."/>
            <person name="Spatafora J."/>
            <person name="Crous P."/>
            <person name="Grigoriev I."/>
        </authorList>
    </citation>
    <scope>NUCLEOTIDE SEQUENCE</scope>
    <source>
        <strain evidence="3">CBS 207.26</strain>
    </source>
</reference>
<feature type="region of interest" description="Disordered" evidence="2">
    <location>
        <begin position="32"/>
        <end position="54"/>
    </location>
</feature>
<evidence type="ECO:0000256" key="2">
    <source>
        <dbReference type="SAM" id="MobiDB-lite"/>
    </source>
</evidence>
<keyword evidence="4" id="KW-1185">Reference proteome</keyword>
<organism evidence="3 4">
    <name type="scientific">Zopfia rhizophila CBS 207.26</name>
    <dbReference type="NCBI Taxonomy" id="1314779"/>
    <lineage>
        <taxon>Eukaryota</taxon>
        <taxon>Fungi</taxon>
        <taxon>Dikarya</taxon>
        <taxon>Ascomycota</taxon>
        <taxon>Pezizomycotina</taxon>
        <taxon>Dothideomycetes</taxon>
        <taxon>Dothideomycetes incertae sedis</taxon>
        <taxon>Zopfiaceae</taxon>
        <taxon>Zopfia</taxon>
    </lineage>
</organism>
<evidence type="ECO:0000313" key="3">
    <source>
        <dbReference type="EMBL" id="KAF2188645.1"/>
    </source>
</evidence>
<dbReference type="OrthoDB" id="74360at2759"/>
<comment type="similarity">
    <text evidence="1">Belongs to the FAD-binding monooxygenase family.</text>
</comment>
<protein>
    <submittedName>
        <fullName evidence="3">FAD/NAD(P)-binding domain-containing protein</fullName>
    </submittedName>
</protein>
<dbReference type="PANTHER" id="PTHR42877:SF8">
    <property type="entry name" value="MONOOXYGENASE"/>
    <property type="match status" value="1"/>
</dbReference>
<dbReference type="PANTHER" id="PTHR42877">
    <property type="entry name" value="L-ORNITHINE N(5)-MONOOXYGENASE-RELATED"/>
    <property type="match status" value="1"/>
</dbReference>
<name>A0A6A6EC78_9PEZI</name>
<evidence type="ECO:0000256" key="1">
    <source>
        <dbReference type="ARBA" id="ARBA00010139"/>
    </source>
</evidence>
<dbReference type="AlphaFoldDB" id="A0A6A6EC78"/>
<dbReference type="InterPro" id="IPR036188">
    <property type="entry name" value="FAD/NAD-bd_sf"/>
</dbReference>
<proteinExistence type="inferred from homology"/>
<sequence length="516" mass="58177">MESTNLESFVASTVVQNCDTDWTFGLSFRAESGSTNRDLPTSVAVPPSSQTPEKTNISVEKYHDLFVPDLSQCSPQPIIIIHIGMGASGLLAAHKPGKFLFNYELVCYEKIEVIGGTRGYYSYAPETQDYLMRFCKKHNLELFVDLNTKVIGTTWNELKGKWHVELERKGGSEFIDKYHALINDSGPHDFRGVLAHSADWPQDLDWAGKRVAAIGTGSNFIQMVSRLAETASHLAIFMQNCTYIAPQFSSSISNTETDLEAMGPQAAGKHQYTKKEKLRFRDDPDYHLKYCTEVEKSLSAAVNSIPSWSLGCHRLTGRAIPQSPDPPLETCVMNNDITYVTPSGLVTADGTLHEVDILACATGFHVQYLPHFLIRGVLGQLMQDQIEQNIYFSIAGPSFPNYFAINGPRGNWGQGCALRSHERKQHIKDQLNIYIDVWHQKHSIWQEECKSASKANSKDGGVYIWPGSLLHYLKCLNRPRYEHFRIEYEDMDNVKHGKDAPVPYIRNCEDESWDVE</sequence>
<dbReference type="EMBL" id="ML994623">
    <property type="protein sequence ID" value="KAF2188645.1"/>
    <property type="molecule type" value="Genomic_DNA"/>
</dbReference>
<dbReference type="SUPFAM" id="SSF51905">
    <property type="entry name" value="FAD/NAD(P)-binding domain"/>
    <property type="match status" value="1"/>
</dbReference>
<accession>A0A6A6EC78</accession>